<proteinExistence type="predicted"/>
<dbReference type="PROSITE" id="PS51257">
    <property type="entry name" value="PROKAR_LIPOPROTEIN"/>
    <property type="match status" value="1"/>
</dbReference>
<name>A0A9X3I511_9ACTN</name>
<evidence type="ECO:0008006" key="4">
    <source>
        <dbReference type="Google" id="ProtNLM"/>
    </source>
</evidence>
<sequence length="142" mass="14959">MRAAIRGRALLLAGVGAVAVFGVAGCAEDEVSAPDRATESLIDNPIDPLSLDTVLDGVDAQDLPVTARHDVTDEVCPTAGCASAMAADELTVLHFPTTGRAEIYLGKHPDSFQVLDIVVTFPDSISPQQREEYSQAVKVAVR</sequence>
<feature type="chain" id="PRO_5040981490" description="DUF3558 domain-containing protein" evidence="1">
    <location>
        <begin position="27"/>
        <end position="142"/>
    </location>
</feature>
<protein>
    <recommendedName>
        <fullName evidence="4">DUF3558 domain-containing protein</fullName>
    </recommendedName>
</protein>
<dbReference type="Proteomes" id="UP001143347">
    <property type="component" value="Unassembled WGS sequence"/>
</dbReference>
<dbReference type="RefSeq" id="WP_266061620.1">
    <property type="nucleotide sequence ID" value="NZ_JAPKFM010000009.1"/>
</dbReference>
<gene>
    <name evidence="2" type="ORF">OSB52_10700</name>
</gene>
<dbReference type="EMBL" id="JAPKFM010000009">
    <property type="protein sequence ID" value="MCX2964560.1"/>
    <property type="molecule type" value="Genomic_DNA"/>
</dbReference>
<feature type="signal peptide" evidence="1">
    <location>
        <begin position="1"/>
        <end position="26"/>
    </location>
</feature>
<organism evidence="2 3">
    <name type="scientific">Gordonia aquimaris</name>
    <dbReference type="NCBI Taxonomy" id="2984863"/>
    <lineage>
        <taxon>Bacteria</taxon>
        <taxon>Bacillati</taxon>
        <taxon>Actinomycetota</taxon>
        <taxon>Actinomycetes</taxon>
        <taxon>Mycobacteriales</taxon>
        <taxon>Gordoniaceae</taxon>
        <taxon>Gordonia</taxon>
    </lineage>
</organism>
<comment type="caution">
    <text evidence="2">The sequence shown here is derived from an EMBL/GenBank/DDBJ whole genome shotgun (WGS) entry which is preliminary data.</text>
</comment>
<reference evidence="2" key="1">
    <citation type="submission" date="2022-10" db="EMBL/GenBank/DDBJ databases">
        <title>WGS of marine actinomycetes from Thailand.</title>
        <authorList>
            <person name="Thawai C."/>
        </authorList>
    </citation>
    <scope>NUCLEOTIDE SEQUENCE</scope>
    <source>
        <strain evidence="2">SW21</strain>
    </source>
</reference>
<evidence type="ECO:0000256" key="1">
    <source>
        <dbReference type="SAM" id="SignalP"/>
    </source>
</evidence>
<accession>A0A9X3I511</accession>
<evidence type="ECO:0000313" key="3">
    <source>
        <dbReference type="Proteomes" id="UP001143347"/>
    </source>
</evidence>
<evidence type="ECO:0000313" key="2">
    <source>
        <dbReference type="EMBL" id="MCX2964560.1"/>
    </source>
</evidence>
<dbReference type="AlphaFoldDB" id="A0A9X3I511"/>
<keyword evidence="3" id="KW-1185">Reference proteome</keyword>
<keyword evidence="1" id="KW-0732">Signal</keyword>